<dbReference type="Proteomes" id="UP001062846">
    <property type="component" value="Chromosome 2"/>
</dbReference>
<gene>
    <name evidence="1" type="ORF">RHMOL_Rhmol02G0037700</name>
</gene>
<dbReference type="EMBL" id="CM046389">
    <property type="protein sequence ID" value="KAI8566406.1"/>
    <property type="molecule type" value="Genomic_DNA"/>
</dbReference>
<reference evidence="1" key="1">
    <citation type="submission" date="2022-02" db="EMBL/GenBank/DDBJ databases">
        <title>Plant Genome Project.</title>
        <authorList>
            <person name="Zhang R.-G."/>
        </authorList>
    </citation>
    <scope>NUCLEOTIDE SEQUENCE</scope>
    <source>
        <strain evidence="1">AT1</strain>
    </source>
</reference>
<protein>
    <submittedName>
        <fullName evidence="1">Uncharacterized protein</fullName>
    </submittedName>
</protein>
<name>A0ACC0PMN0_RHOML</name>
<sequence length="87" mass="9527">MVLCSGVRTFLLCTSEPSDRVSDSSDLISTINGFQSFVAEVRSKPSDTRFDGGGAQHSTNPKLVCERGRGFLFLFLNKCRTAPDLHT</sequence>
<proteinExistence type="predicted"/>
<keyword evidence="2" id="KW-1185">Reference proteome</keyword>
<accession>A0ACC0PMN0</accession>
<organism evidence="1 2">
    <name type="scientific">Rhododendron molle</name>
    <name type="common">Chinese azalea</name>
    <name type="synonym">Azalea mollis</name>
    <dbReference type="NCBI Taxonomy" id="49168"/>
    <lineage>
        <taxon>Eukaryota</taxon>
        <taxon>Viridiplantae</taxon>
        <taxon>Streptophyta</taxon>
        <taxon>Embryophyta</taxon>
        <taxon>Tracheophyta</taxon>
        <taxon>Spermatophyta</taxon>
        <taxon>Magnoliopsida</taxon>
        <taxon>eudicotyledons</taxon>
        <taxon>Gunneridae</taxon>
        <taxon>Pentapetalae</taxon>
        <taxon>asterids</taxon>
        <taxon>Ericales</taxon>
        <taxon>Ericaceae</taxon>
        <taxon>Ericoideae</taxon>
        <taxon>Rhodoreae</taxon>
        <taxon>Rhododendron</taxon>
    </lineage>
</organism>
<evidence type="ECO:0000313" key="2">
    <source>
        <dbReference type="Proteomes" id="UP001062846"/>
    </source>
</evidence>
<comment type="caution">
    <text evidence="1">The sequence shown here is derived from an EMBL/GenBank/DDBJ whole genome shotgun (WGS) entry which is preliminary data.</text>
</comment>
<evidence type="ECO:0000313" key="1">
    <source>
        <dbReference type="EMBL" id="KAI8566406.1"/>
    </source>
</evidence>